<evidence type="ECO:0000313" key="1">
    <source>
        <dbReference type="EMBL" id="CAB4039277.1"/>
    </source>
</evidence>
<accession>A0A7D9LRR2</accession>
<gene>
    <name evidence="1" type="ORF">PACLA_8A059338</name>
</gene>
<sequence>MRETGVYDDSNPIHVNCIAYCFMPILRKELNEAVKFWNTHWIRQSANKEPPGGKPDVIYSIPELHNTENFLVDVTLDDVDVAEDLCIPRHTIRDCDENFIELADIINTDHNLHAPTTVAEAENYYVTLLAHIESV</sequence>
<comment type="caution">
    <text evidence="1">The sequence shown here is derived from an EMBL/GenBank/DDBJ whole genome shotgun (WGS) entry which is preliminary data.</text>
</comment>
<dbReference type="AlphaFoldDB" id="A0A7D9LRR2"/>
<organism evidence="1 2">
    <name type="scientific">Paramuricea clavata</name>
    <name type="common">Red gorgonian</name>
    <name type="synonym">Violescent sea-whip</name>
    <dbReference type="NCBI Taxonomy" id="317549"/>
    <lineage>
        <taxon>Eukaryota</taxon>
        <taxon>Metazoa</taxon>
        <taxon>Cnidaria</taxon>
        <taxon>Anthozoa</taxon>
        <taxon>Octocorallia</taxon>
        <taxon>Malacalcyonacea</taxon>
        <taxon>Plexauridae</taxon>
        <taxon>Paramuricea</taxon>
    </lineage>
</organism>
<name>A0A7D9LRR2_PARCT</name>
<evidence type="ECO:0000313" key="2">
    <source>
        <dbReference type="Proteomes" id="UP001152795"/>
    </source>
</evidence>
<proteinExistence type="predicted"/>
<reference evidence="1" key="1">
    <citation type="submission" date="2020-04" db="EMBL/GenBank/DDBJ databases">
        <authorList>
            <person name="Alioto T."/>
            <person name="Alioto T."/>
            <person name="Gomez Garrido J."/>
        </authorList>
    </citation>
    <scope>NUCLEOTIDE SEQUENCE</scope>
    <source>
        <strain evidence="1">A484AB</strain>
    </source>
</reference>
<protein>
    <submittedName>
        <fullName evidence="1">Uncharacterized protein</fullName>
    </submittedName>
</protein>
<dbReference type="Proteomes" id="UP001152795">
    <property type="component" value="Unassembled WGS sequence"/>
</dbReference>
<keyword evidence="2" id="KW-1185">Reference proteome</keyword>
<dbReference type="OrthoDB" id="6119988at2759"/>
<dbReference type="EMBL" id="CACRXK020025153">
    <property type="protein sequence ID" value="CAB4039277.1"/>
    <property type="molecule type" value="Genomic_DNA"/>
</dbReference>